<dbReference type="AlphaFoldDB" id="A0AAD4UPF3"/>
<sequence>MSKEWWLRGHRKAKRSYSTFKIRRGGGEEIPLVQGKEQRLRFAGAAVKTYPMSKSLNVLDDNHFGKALWTVAYQAHLSTEFSGQEYWSGLSRSPPGDLPDPGIKTHIFCISFSGRTELLVPPQDAMSSKNHEAKKTPAFEKGEDGQEENLMYMERLISKLASCVHDVTKLSPTSWTAACQAPLSMGFPSVVYIFQYQSNQVYKVLALFVGKALKKGNR</sequence>
<evidence type="ECO:0000313" key="2">
    <source>
        <dbReference type="Proteomes" id="UP001214576"/>
    </source>
</evidence>
<keyword evidence="2" id="KW-1185">Reference proteome</keyword>
<protein>
    <submittedName>
        <fullName evidence="1">Uncharacterized protein</fullName>
    </submittedName>
</protein>
<evidence type="ECO:0000313" key="1">
    <source>
        <dbReference type="EMBL" id="KAI4548557.1"/>
    </source>
</evidence>
<dbReference type="Proteomes" id="UP001214576">
    <property type="component" value="Unassembled WGS sequence"/>
</dbReference>
<organism evidence="1 2">
    <name type="scientific">Ovis ammon polii</name>
    <dbReference type="NCBI Taxonomy" id="230172"/>
    <lineage>
        <taxon>Eukaryota</taxon>
        <taxon>Metazoa</taxon>
        <taxon>Chordata</taxon>
        <taxon>Craniata</taxon>
        <taxon>Vertebrata</taxon>
        <taxon>Euteleostomi</taxon>
        <taxon>Mammalia</taxon>
        <taxon>Eutheria</taxon>
        <taxon>Laurasiatheria</taxon>
        <taxon>Artiodactyla</taxon>
        <taxon>Ruminantia</taxon>
        <taxon>Pecora</taxon>
        <taxon>Bovidae</taxon>
        <taxon>Caprinae</taxon>
        <taxon>Ovis</taxon>
    </lineage>
</organism>
<name>A0AAD4UPF3_OVIAM</name>
<proteinExistence type="predicted"/>
<gene>
    <name evidence="1" type="ORF">MG293_000887</name>
</gene>
<reference evidence="1" key="1">
    <citation type="submission" date="2022-03" db="EMBL/GenBank/DDBJ databases">
        <title>Genomic analyses of argali, domestic sheep and their hybrids provide insights into chromosomal evolution, heterosis and genetic basis of agronomic traits.</title>
        <authorList>
            <person name="Li M."/>
        </authorList>
    </citation>
    <scope>NUCLEOTIDE SEQUENCE</scope>
    <source>
        <strain evidence="1">CAU-MHL-2022a</strain>
        <tissue evidence="1">Skin</tissue>
    </source>
</reference>
<dbReference type="EMBL" id="JAKZEL010000001">
    <property type="protein sequence ID" value="KAI4548557.1"/>
    <property type="molecule type" value="Genomic_DNA"/>
</dbReference>
<accession>A0AAD4UPF3</accession>
<comment type="caution">
    <text evidence="1">The sequence shown here is derived from an EMBL/GenBank/DDBJ whole genome shotgun (WGS) entry which is preliminary data.</text>
</comment>